<evidence type="ECO:0000256" key="4">
    <source>
        <dbReference type="ARBA" id="ARBA00023002"/>
    </source>
</evidence>
<keyword evidence="7" id="KW-1185">Reference proteome</keyword>
<evidence type="ECO:0000256" key="2">
    <source>
        <dbReference type="ARBA" id="ARBA00010617"/>
    </source>
</evidence>
<dbReference type="InterPro" id="IPR036396">
    <property type="entry name" value="Cyt_P450_sf"/>
</dbReference>
<evidence type="ECO:0008006" key="8">
    <source>
        <dbReference type="Google" id="ProtNLM"/>
    </source>
</evidence>
<dbReference type="PANTHER" id="PTHR24296">
    <property type="entry name" value="CYTOCHROME P450"/>
    <property type="match status" value="1"/>
</dbReference>
<dbReference type="Proteomes" id="UP000823775">
    <property type="component" value="Unassembled WGS sequence"/>
</dbReference>
<organism evidence="6 7">
    <name type="scientific">Datura stramonium</name>
    <name type="common">Jimsonweed</name>
    <name type="synonym">Common thornapple</name>
    <dbReference type="NCBI Taxonomy" id="4076"/>
    <lineage>
        <taxon>Eukaryota</taxon>
        <taxon>Viridiplantae</taxon>
        <taxon>Streptophyta</taxon>
        <taxon>Embryophyta</taxon>
        <taxon>Tracheophyta</taxon>
        <taxon>Spermatophyta</taxon>
        <taxon>Magnoliopsida</taxon>
        <taxon>eudicotyledons</taxon>
        <taxon>Gunneridae</taxon>
        <taxon>Pentapetalae</taxon>
        <taxon>asterids</taxon>
        <taxon>lamiids</taxon>
        <taxon>Solanales</taxon>
        <taxon>Solanaceae</taxon>
        <taxon>Solanoideae</taxon>
        <taxon>Datureae</taxon>
        <taxon>Datura</taxon>
    </lineage>
</organism>
<evidence type="ECO:0000256" key="5">
    <source>
        <dbReference type="ARBA" id="ARBA00023004"/>
    </source>
</evidence>
<comment type="similarity">
    <text evidence="2">Belongs to the cytochrome P450 family.</text>
</comment>
<keyword evidence="5" id="KW-0408">Iron</keyword>
<evidence type="ECO:0000256" key="3">
    <source>
        <dbReference type="ARBA" id="ARBA00022723"/>
    </source>
</evidence>
<name>A0ABS8S4L0_DATST</name>
<gene>
    <name evidence="6" type="ORF">HAX54_018240</name>
</gene>
<evidence type="ECO:0000256" key="1">
    <source>
        <dbReference type="ARBA" id="ARBA00001971"/>
    </source>
</evidence>
<proteinExistence type="inferred from homology"/>
<evidence type="ECO:0000313" key="7">
    <source>
        <dbReference type="Proteomes" id="UP000823775"/>
    </source>
</evidence>
<reference evidence="6 7" key="1">
    <citation type="journal article" date="2021" name="BMC Genomics">
        <title>Datura genome reveals duplications of psychoactive alkaloid biosynthetic genes and high mutation rate following tissue culture.</title>
        <authorList>
            <person name="Rajewski A."/>
            <person name="Carter-House D."/>
            <person name="Stajich J."/>
            <person name="Litt A."/>
        </authorList>
    </citation>
    <scope>NUCLEOTIDE SEQUENCE [LARGE SCALE GENOMIC DNA]</scope>
    <source>
        <strain evidence="6">AR-01</strain>
    </source>
</reference>
<evidence type="ECO:0000313" key="6">
    <source>
        <dbReference type="EMBL" id="MCD7452799.1"/>
    </source>
</evidence>
<comment type="cofactor">
    <cofactor evidence="1">
        <name>heme</name>
        <dbReference type="ChEBI" id="CHEBI:30413"/>
    </cofactor>
</comment>
<keyword evidence="3" id="KW-0479">Metal-binding</keyword>
<protein>
    <recommendedName>
        <fullName evidence="8">Cytochrome P450</fullName>
    </recommendedName>
</protein>
<dbReference type="SUPFAM" id="SSF48264">
    <property type="entry name" value="Cytochrome P450"/>
    <property type="match status" value="2"/>
</dbReference>
<sequence length="275" mass="31783">MWTTNSYNNHHHQIITLSGPLGQLIITANPTNVQHILKTRFNIYQKDDILQRVYVICWGMVFLVDGAKWKVQRQLYIHEFKTDTFHHLVEDVTTKELSTHLLPLFSTWQNGLVMIPSTYYHLPDAPLADAYRTAINISIASDFYWMPARAYKTCRFDEEYYIDEAINLIRGQKTLYVPLLYGEEGTRLYNIFAMGRSLELWGENWEDFKPERWLEKMKARGIGDLPRGTLSPIPCFQAGPRTCLGKDTRFLKKADIVSGDNCAKAISDRPGCGRL</sequence>
<dbReference type="Gene3D" id="1.10.630.10">
    <property type="entry name" value="Cytochrome P450"/>
    <property type="match status" value="2"/>
</dbReference>
<comment type="caution">
    <text evidence="6">The sequence shown here is derived from an EMBL/GenBank/DDBJ whole genome shotgun (WGS) entry which is preliminary data.</text>
</comment>
<dbReference type="EMBL" id="JACEIK010000224">
    <property type="protein sequence ID" value="MCD7452799.1"/>
    <property type="molecule type" value="Genomic_DNA"/>
</dbReference>
<accession>A0ABS8S4L0</accession>
<keyword evidence="4" id="KW-0560">Oxidoreductase</keyword>